<reference evidence="13" key="1">
    <citation type="submission" date="2025-08" db="UniProtKB">
        <authorList>
            <consortium name="RefSeq"/>
        </authorList>
    </citation>
    <scope>IDENTIFICATION</scope>
    <source>
        <tissue evidence="13">Total insect</tissue>
    </source>
</reference>
<evidence type="ECO:0000256" key="6">
    <source>
        <dbReference type="ARBA" id="ARBA00022989"/>
    </source>
</evidence>
<dbReference type="GO" id="GO:0015228">
    <property type="term" value="F:coenzyme A transmembrane transporter activity"/>
    <property type="evidence" value="ECO:0007669"/>
    <property type="project" value="TreeGrafter"/>
</dbReference>
<dbReference type="GO" id="GO:0044610">
    <property type="term" value="F:FMN transmembrane transporter activity"/>
    <property type="evidence" value="ECO:0007669"/>
    <property type="project" value="TreeGrafter"/>
</dbReference>
<keyword evidence="8" id="KW-0576">Peroxisome</keyword>
<dbReference type="KEGG" id="tpal:117648335"/>
<dbReference type="PRINTS" id="PR00926">
    <property type="entry name" value="MITOCARRIER"/>
</dbReference>
<name>A0A6P8ZQZ2_THRPL</name>
<dbReference type="AlphaFoldDB" id="A0A6P8ZQZ2"/>
<dbReference type="InterPro" id="IPR018108">
    <property type="entry name" value="MCP_transmembrane"/>
</dbReference>
<evidence type="ECO:0000313" key="12">
    <source>
        <dbReference type="Proteomes" id="UP000515158"/>
    </source>
</evidence>
<sequence>MQHVTLRQLYVSLSWTTVYYFLSWLMESDAEDLTMAPQKGLFTYETLVHAIAGATGSVVGMTVFYPLDTVRSRLQLEEDRKAKNTFAVIKELVEEEGFETLYRGAVPVLQSICASNFVYFYSFHGLKSLSSSSVGQSAARDLFLASVAGVINVLTTTPLWVVNTRLKMAGVGQEKQEKPAYRGLIDGLIKIVKTEGAARLWSGTGPSLVLVSNPAIHFMVYETLKRYILDGRKASEISPLTFFAVGATAKAIATLITYPLQLVQTRMRHGHKYPDLKADASSLELTSYILRKYGIKGLYKGMEAKVLQTIFTAALMFMTYEQIVAFVFKLLLRNQQLAAQRK</sequence>
<evidence type="ECO:0000256" key="3">
    <source>
        <dbReference type="ARBA" id="ARBA00022448"/>
    </source>
</evidence>
<evidence type="ECO:0000256" key="10">
    <source>
        <dbReference type="RuleBase" id="RU000488"/>
    </source>
</evidence>
<evidence type="ECO:0000256" key="5">
    <source>
        <dbReference type="ARBA" id="ARBA00022737"/>
    </source>
</evidence>
<accession>A0A6P8ZQZ2</accession>
<keyword evidence="7 9" id="KW-0472">Membrane</keyword>
<feature type="repeat" description="Solcar" evidence="9">
    <location>
        <begin position="136"/>
        <end position="227"/>
    </location>
</feature>
<evidence type="ECO:0000256" key="1">
    <source>
        <dbReference type="ARBA" id="ARBA00004585"/>
    </source>
</evidence>
<dbReference type="CTD" id="38532"/>
<dbReference type="Pfam" id="PF00153">
    <property type="entry name" value="Mito_carr"/>
    <property type="match status" value="3"/>
</dbReference>
<dbReference type="GO" id="GO:0005347">
    <property type="term" value="F:ATP transmembrane transporter activity"/>
    <property type="evidence" value="ECO:0007669"/>
    <property type="project" value="TreeGrafter"/>
</dbReference>
<feature type="transmembrane region" description="Helical" evidence="11">
    <location>
        <begin position="240"/>
        <end position="260"/>
    </location>
</feature>
<dbReference type="Proteomes" id="UP000515158">
    <property type="component" value="Unplaced"/>
</dbReference>
<feature type="transmembrane region" description="Helical" evidence="11">
    <location>
        <begin position="310"/>
        <end position="332"/>
    </location>
</feature>
<dbReference type="SUPFAM" id="SSF103506">
    <property type="entry name" value="Mitochondrial carrier"/>
    <property type="match status" value="1"/>
</dbReference>
<evidence type="ECO:0000256" key="4">
    <source>
        <dbReference type="ARBA" id="ARBA00022692"/>
    </source>
</evidence>
<evidence type="ECO:0000256" key="2">
    <source>
        <dbReference type="ARBA" id="ARBA00006375"/>
    </source>
</evidence>
<dbReference type="GO" id="GO:0015230">
    <property type="term" value="F:FAD transmembrane transporter activity"/>
    <property type="evidence" value="ECO:0007669"/>
    <property type="project" value="TreeGrafter"/>
</dbReference>
<dbReference type="GO" id="GO:0051724">
    <property type="term" value="F:NAD transmembrane transporter activity"/>
    <property type="evidence" value="ECO:0007669"/>
    <property type="project" value="TreeGrafter"/>
</dbReference>
<keyword evidence="6 11" id="KW-1133">Transmembrane helix</keyword>
<dbReference type="InterPro" id="IPR002067">
    <property type="entry name" value="MCP"/>
</dbReference>
<dbReference type="FunCoup" id="A0A6P8ZQZ2">
    <property type="interactions" value="495"/>
</dbReference>
<dbReference type="InterPro" id="IPR023395">
    <property type="entry name" value="MCP_dom_sf"/>
</dbReference>
<dbReference type="GO" id="GO:0015217">
    <property type="term" value="F:ADP transmembrane transporter activity"/>
    <property type="evidence" value="ECO:0007669"/>
    <property type="project" value="TreeGrafter"/>
</dbReference>
<evidence type="ECO:0000256" key="11">
    <source>
        <dbReference type="SAM" id="Phobius"/>
    </source>
</evidence>
<keyword evidence="12" id="KW-1185">Reference proteome</keyword>
<dbReference type="GO" id="GO:0005778">
    <property type="term" value="C:peroxisomal membrane"/>
    <property type="evidence" value="ECO:0007669"/>
    <property type="project" value="UniProtKB-SubCell"/>
</dbReference>
<dbReference type="PROSITE" id="PS50920">
    <property type="entry name" value="SOLCAR"/>
    <property type="match status" value="3"/>
</dbReference>
<comment type="subcellular location">
    <subcellularLocation>
        <location evidence="1">Peroxisome membrane</location>
        <topology evidence="1">Multi-pass membrane protein</topology>
    </subcellularLocation>
</comment>
<evidence type="ECO:0000256" key="7">
    <source>
        <dbReference type="ARBA" id="ARBA00023136"/>
    </source>
</evidence>
<dbReference type="PANTHER" id="PTHR45939">
    <property type="entry name" value="PEROXISOMAL MEMBRANE PROTEIN PMP34-RELATED"/>
    <property type="match status" value="1"/>
</dbReference>
<dbReference type="InParanoid" id="A0A6P8ZQZ2"/>
<dbReference type="FunFam" id="1.50.40.10:FF:000129">
    <property type="entry name" value="Peroxisomal membrane protein"/>
    <property type="match status" value="1"/>
</dbReference>
<dbReference type="RefSeq" id="XP_034246699.1">
    <property type="nucleotide sequence ID" value="XM_034390808.1"/>
</dbReference>
<proteinExistence type="inferred from homology"/>
<keyword evidence="3 10" id="KW-0813">Transport</keyword>
<feature type="repeat" description="Solcar" evidence="9">
    <location>
        <begin position="237"/>
        <end position="326"/>
    </location>
</feature>
<dbReference type="InterPro" id="IPR052217">
    <property type="entry name" value="Mito/Peroxisomal_Carrier"/>
</dbReference>
<feature type="transmembrane region" description="Helical" evidence="11">
    <location>
        <begin position="46"/>
        <end position="67"/>
    </location>
</feature>
<protein>
    <submittedName>
        <fullName evidence="13">Peroxisomal membrane protein PMP34 isoform X1</fullName>
    </submittedName>
</protein>
<dbReference type="GO" id="GO:0080122">
    <property type="term" value="F:AMP transmembrane transporter activity"/>
    <property type="evidence" value="ECO:0007669"/>
    <property type="project" value="TreeGrafter"/>
</dbReference>
<feature type="transmembrane region" description="Helical" evidence="11">
    <location>
        <begin position="9"/>
        <end position="26"/>
    </location>
</feature>
<dbReference type="OrthoDB" id="10266426at2759"/>
<keyword evidence="5" id="KW-0677">Repeat</keyword>
<organism evidence="13">
    <name type="scientific">Thrips palmi</name>
    <name type="common">Melon thrips</name>
    <dbReference type="NCBI Taxonomy" id="161013"/>
    <lineage>
        <taxon>Eukaryota</taxon>
        <taxon>Metazoa</taxon>
        <taxon>Ecdysozoa</taxon>
        <taxon>Arthropoda</taxon>
        <taxon>Hexapoda</taxon>
        <taxon>Insecta</taxon>
        <taxon>Pterygota</taxon>
        <taxon>Neoptera</taxon>
        <taxon>Paraneoptera</taxon>
        <taxon>Thysanoptera</taxon>
        <taxon>Terebrantia</taxon>
        <taxon>Thripoidea</taxon>
        <taxon>Thripidae</taxon>
        <taxon>Thrips</taxon>
    </lineage>
</organism>
<evidence type="ECO:0000313" key="13">
    <source>
        <dbReference type="RefSeq" id="XP_034246699.1"/>
    </source>
</evidence>
<dbReference type="Gene3D" id="1.50.40.10">
    <property type="entry name" value="Mitochondrial carrier domain"/>
    <property type="match status" value="2"/>
</dbReference>
<feature type="repeat" description="Solcar" evidence="9">
    <location>
        <begin position="44"/>
        <end position="129"/>
    </location>
</feature>
<dbReference type="PANTHER" id="PTHR45939:SF5">
    <property type="entry name" value="PEROXISOMAL MEMBRANE PROTEIN PMP34"/>
    <property type="match status" value="1"/>
</dbReference>
<evidence type="ECO:0000256" key="9">
    <source>
        <dbReference type="PROSITE-ProRule" id="PRU00282"/>
    </source>
</evidence>
<keyword evidence="4 9" id="KW-0812">Transmembrane</keyword>
<evidence type="ECO:0000256" key="8">
    <source>
        <dbReference type="ARBA" id="ARBA00023140"/>
    </source>
</evidence>
<dbReference type="GeneID" id="117648335"/>
<gene>
    <name evidence="13" type="primary">LOC117648335</name>
</gene>
<comment type="similarity">
    <text evidence="2 10">Belongs to the mitochondrial carrier (TC 2.A.29) family.</text>
</comment>